<dbReference type="AlphaFoldDB" id="A0A2C9P1V4"/>
<organism evidence="1 2">
    <name type="scientific">Salmonella enterica subsp. enterica serovar Macclesfield str. S-1643</name>
    <dbReference type="NCBI Taxonomy" id="1242107"/>
    <lineage>
        <taxon>Bacteria</taxon>
        <taxon>Pseudomonadati</taxon>
        <taxon>Pseudomonadota</taxon>
        <taxon>Gammaproteobacteria</taxon>
        <taxon>Enterobacterales</taxon>
        <taxon>Enterobacteriaceae</taxon>
        <taxon>Salmonella</taxon>
    </lineage>
</organism>
<name>A0A2C9P1V4_SALET</name>
<dbReference type="Proteomes" id="UP000197157">
    <property type="component" value="Chromosome"/>
</dbReference>
<evidence type="ECO:0000313" key="2">
    <source>
        <dbReference type="Proteomes" id="UP000197157"/>
    </source>
</evidence>
<proteinExistence type="predicted"/>
<accession>A0A2C9P1V4</accession>
<dbReference type="EMBL" id="CP022117">
    <property type="protein sequence ID" value="ASG16871.1"/>
    <property type="molecule type" value="Genomic_DNA"/>
</dbReference>
<reference evidence="1 2" key="1">
    <citation type="submission" date="2017-06" db="EMBL/GenBank/DDBJ databases">
        <title>Salmonella reference genomes for public health.</title>
        <authorList>
            <person name="Robertson J."/>
            <person name="Yoshida C."/>
            <person name="Gurnik S."/>
            <person name="Nash J."/>
        </authorList>
    </citation>
    <scope>NUCLEOTIDE SEQUENCE [LARGE SCALE GENOMIC DNA]</scope>
    <source>
        <strain evidence="1 2">S-1643</strain>
    </source>
</reference>
<protein>
    <submittedName>
        <fullName evidence="1">DNA-binding protein</fullName>
    </submittedName>
</protein>
<dbReference type="RefSeq" id="WP_058343723.1">
    <property type="nucleotide sequence ID" value="NZ_CP022117.1"/>
</dbReference>
<evidence type="ECO:0000313" key="1">
    <source>
        <dbReference type="EMBL" id="ASG16871.1"/>
    </source>
</evidence>
<gene>
    <name evidence="1" type="ORF">LFZ25_13395</name>
</gene>
<sequence length="92" mass="10852">MAKVLNIYEQVDIERLSAFYPYRDKHGNPVLEESLEDYAKRTNQTANAVKRQADRLAIPIIQNEKNAKRRVNLYALFLKTIRHAEKYVKMTE</sequence>
<keyword evidence="1" id="KW-0238">DNA-binding</keyword>
<dbReference type="GO" id="GO:0003677">
    <property type="term" value="F:DNA binding"/>
    <property type="evidence" value="ECO:0007669"/>
    <property type="project" value="UniProtKB-KW"/>
</dbReference>